<protein>
    <submittedName>
        <fullName evidence="2">Halogenase</fullName>
    </submittedName>
</protein>
<dbReference type="PANTHER" id="PTHR43747:SF1">
    <property type="entry name" value="SLR1998 PROTEIN"/>
    <property type="match status" value="1"/>
</dbReference>
<dbReference type="SUPFAM" id="SSF51905">
    <property type="entry name" value="FAD/NAD(P)-binding domain"/>
    <property type="match status" value="1"/>
</dbReference>
<dbReference type="InterPro" id="IPR002938">
    <property type="entry name" value="FAD-bd"/>
</dbReference>
<dbReference type="Pfam" id="PF01494">
    <property type="entry name" value="FAD_binding_3"/>
    <property type="match status" value="1"/>
</dbReference>
<comment type="caution">
    <text evidence="2">The sequence shown here is derived from an EMBL/GenBank/DDBJ whole genome shotgun (WGS) entry which is preliminary data.</text>
</comment>
<dbReference type="InterPro" id="IPR036188">
    <property type="entry name" value="FAD/NAD-bd_sf"/>
</dbReference>
<dbReference type="InterPro" id="IPR050816">
    <property type="entry name" value="Flavin-dep_Halogenase_NPB"/>
</dbReference>
<reference evidence="2" key="1">
    <citation type="journal article" date="2014" name="Int. J. Syst. Evol. Microbiol.">
        <title>Complete genome sequence of Corynebacterium casei LMG S-19264T (=DSM 44701T), isolated from a smear-ripened cheese.</title>
        <authorList>
            <consortium name="US DOE Joint Genome Institute (JGI-PGF)"/>
            <person name="Walter F."/>
            <person name="Albersmeier A."/>
            <person name="Kalinowski J."/>
            <person name="Ruckert C."/>
        </authorList>
    </citation>
    <scope>NUCLEOTIDE SEQUENCE</scope>
    <source>
        <strain evidence="2">KCTC 23077</strain>
    </source>
</reference>
<organism evidence="2 3">
    <name type="scientific">Cognatilysobacter bugurensis</name>
    <dbReference type="NCBI Taxonomy" id="543356"/>
    <lineage>
        <taxon>Bacteria</taxon>
        <taxon>Pseudomonadati</taxon>
        <taxon>Pseudomonadota</taxon>
        <taxon>Gammaproteobacteria</taxon>
        <taxon>Lysobacterales</taxon>
        <taxon>Lysobacteraceae</taxon>
        <taxon>Cognatilysobacter</taxon>
    </lineage>
</organism>
<name>A0A918SZW9_9GAMM</name>
<evidence type="ECO:0000259" key="1">
    <source>
        <dbReference type="Pfam" id="PF01494"/>
    </source>
</evidence>
<dbReference type="EMBL" id="BMYD01000003">
    <property type="protein sequence ID" value="GHA82023.1"/>
    <property type="molecule type" value="Genomic_DNA"/>
</dbReference>
<feature type="domain" description="FAD-binding" evidence="1">
    <location>
        <begin position="16"/>
        <end position="220"/>
    </location>
</feature>
<dbReference type="GO" id="GO:0071949">
    <property type="term" value="F:FAD binding"/>
    <property type="evidence" value="ECO:0007669"/>
    <property type="project" value="InterPro"/>
</dbReference>
<gene>
    <name evidence="2" type="ORF">GCM10007067_19910</name>
</gene>
<evidence type="ECO:0000313" key="3">
    <source>
        <dbReference type="Proteomes" id="UP000646426"/>
    </source>
</evidence>
<evidence type="ECO:0000313" key="2">
    <source>
        <dbReference type="EMBL" id="GHA82023.1"/>
    </source>
</evidence>
<dbReference type="Gene3D" id="3.50.50.60">
    <property type="entry name" value="FAD/NAD(P)-binding domain"/>
    <property type="match status" value="1"/>
</dbReference>
<proteinExistence type="predicted"/>
<sequence length="560" mass="62598">MSDAPVSGPAALPASADVVLLGGGLAGLTLALQLRQQDAALRIVVIERHRHPVREAAFKVGESTVEIGAHYLANVLGLREHLDSQHIRKFGFRFFFSDGRTDIDACTELGVSRILPTPSWQIDRGRLENHLGDLARERGIDFIDGAVVRGVDLGEGDAPHAVRCERDGETHTVHARWLVDASGRAGVLKRKLGLAKPNAHDANAVWWRVDGHLDPNDWSDDAQWRDRCTPPDRWRSTNHLCGPGYWVWMIPLSSGAHSIGIVCDAAMHPLETMNSHAKATAWLQQHQPRLADALDASEHTVQDFMFLRHFSYDCAQVFSRERWALTGEAGLFLDPFYSPGSDFIALSNTYIADLIARDRAGTLFGPYTAMYEQLYRSFYENTLTLYQDQYPLFGDAQVMPLKVIWDYTFYWALLAPLYCGGLQCDLGVLGRVRDAFVRGSELNRAMQPLLRAWGERNRIEAMSTPDGRLLDQYRPAWFHTLNAELHEPADAETFVARTESNLRLMARLAAELRAQARIAHPELDTAALDALLACETVDVDAEPLLSPIWYAQREAALEPA</sequence>
<reference evidence="2" key="2">
    <citation type="submission" date="2020-09" db="EMBL/GenBank/DDBJ databases">
        <authorList>
            <person name="Sun Q."/>
            <person name="Kim S."/>
        </authorList>
    </citation>
    <scope>NUCLEOTIDE SEQUENCE</scope>
    <source>
        <strain evidence="2">KCTC 23077</strain>
    </source>
</reference>
<accession>A0A918SZW9</accession>
<dbReference type="PANTHER" id="PTHR43747">
    <property type="entry name" value="FAD-BINDING PROTEIN"/>
    <property type="match status" value="1"/>
</dbReference>
<keyword evidence="3" id="KW-1185">Reference proteome</keyword>
<dbReference type="Proteomes" id="UP000646426">
    <property type="component" value="Unassembled WGS sequence"/>
</dbReference>
<dbReference type="AlphaFoldDB" id="A0A918SZW9"/>